<keyword evidence="1" id="KW-0732">Signal</keyword>
<dbReference type="Proteomes" id="UP000005546">
    <property type="component" value="Unassembled WGS sequence"/>
</dbReference>
<dbReference type="EMBL" id="AFBR01000008">
    <property type="protein sequence ID" value="EGG57412.1"/>
    <property type="molecule type" value="Genomic_DNA"/>
</dbReference>
<sequence length="277" mass="30095">MKKVLFILFNFLTIIAMAQSKGRFEVHDLGNYKLHVYYTNDTLGDASYIVEGKDALVTMEQPLFKDNVAEFGTYLSKLEKPVEKRITDYHVGGTGKHDVVMAQGMPEFTKGAVYGDMMKGFAQAFGDALTDMPTGKVTEVAFGATKTWAGVTFEFRHGAASDFPGASILIGNKAYYTHWTPAKAHISHLQVSSPAAIDAEITEAENSLASGATLFIGGHGGAATRDAVEFKIAYLKKTKKQLEENKTAQAFVDAMKQAYPGLPGETGLEDLGKALYQ</sequence>
<evidence type="ECO:0000313" key="3">
    <source>
        <dbReference type="Proteomes" id="UP000005546"/>
    </source>
</evidence>
<dbReference type="RefSeq" id="WP_008624552.1">
    <property type="nucleotide sequence ID" value="NZ_GL883812.1"/>
</dbReference>
<comment type="caution">
    <text evidence="2">The sequence shown here is derived from an EMBL/GenBank/DDBJ whole genome shotgun (WGS) entry which is preliminary data.</text>
</comment>
<evidence type="ECO:0000313" key="2">
    <source>
        <dbReference type="EMBL" id="EGG57412.1"/>
    </source>
</evidence>
<organism evidence="2 3">
    <name type="scientific">Paraprevotella xylaniphila YIT 11841</name>
    <dbReference type="NCBI Taxonomy" id="762982"/>
    <lineage>
        <taxon>Bacteria</taxon>
        <taxon>Pseudomonadati</taxon>
        <taxon>Bacteroidota</taxon>
        <taxon>Bacteroidia</taxon>
        <taxon>Bacteroidales</taxon>
        <taxon>Prevotellaceae</taxon>
        <taxon>Paraprevotella</taxon>
    </lineage>
</organism>
<gene>
    <name evidence="2" type="ORF">HMPREF9442_00359</name>
</gene>
<proteinExistence type="predicted"/>
<evidence type="ECO:0008006" key="4">
    <source>
        <dbReference type="Google" id="ProtNLM"/>
    </source>
</evidence>
<dbReference type="OrthoDB" id="1025043at2"/>
<feature type="chain" id="PRO_5003306132" description="Metallo-beta-lactamase domain-containing protein" evidence="1">
    <location>
        <begin position="19"/>
        <end position="277"/>
    </location>
</feature>
<evidence type="ECO:0000256" key="1">
    <source>
        <dbReference type="SAM" id="SignalP"/>
    </source>
</evidence>
<accession>F3QQC1</accession>
<dbReference type="eggNOG" id="ENOG502Z96B">
    <property type="taxonomic scope" value="Bacteria"/>
</dbReference>
<protein>
    <recommendedName>
        <fullName evidence="4">Metallo-beta-lactamase domain-containing protein</fullName>
    </recommendedName>
</protein>
<name>F3QQC1_9BACT</name>
<keyword evidence="3" id="KW-1185">Reference proteome</keyword>
<dbReference type="HOGENOM" id="CLU_1004202_0_0_10"/>
<feature type="signal peptide" evidence="1">
    <location>
        <begin position="1"/>
        <end position="18"/>
    </location>
</feature>
<reference evidence="2 3" key="1">
    <citation type="submission" date="2011-02" db="EMBL/GenBank/DDBJ databases">
        <authorList>
            <person name="Weinstock G."/>
            <person name="Sodergren E."/>
            <person name="Clifton S."/>
            <person name="Fulton L."/>
            <person name="Fulton B."/>
            <person name="Courtney L."/>
            <person name="Fronick C."/>
            <person name="Harrison M."/>
            <person name="Strong C."/>
            <person name="Farmer C."/>
            <person name="Delahaunty K."/>
            <person name="Markovic C."/>
            <person name="Hall O."/>
            <person name="Minx P."/>
            <person name="Tomlinson C."/>
            <person name="Mitreva M."/>
            <person name="Hou S."/>
            <person name="Chen J."/>
            <person name="Wollam A."/>
            <person name="Pepin K.H."/>
            <person name="Johnson M."/>
            <person name="Bhonagiri V."/>
            <person name="Zhang X."/>
            <person name="Suruliraj S."/>
            <person name="Warren W."/>
            <person name="Chinwalla A."/>
            <person name="Mardis E.R."/>
            <person name="Wilson R.K."/>
        </authorList>
    </citation>
    <scope>NUCLEOTIDE SEQUENCE [LARGE SCALE GENOMIC DNA]</scope>
    <source>
        <strain evidence="2 3">YIT 11841</strain>
    </source>
</reference>
<dbReference type="AlphaFoldDB" id="F3QQC1"/>